<dbReference type="OrthoDB" id="3799923at2759"/>
<dbReference type="SMART" id="SM00822">
    <property type="entry name" value="PKS_KR"/>
    <property type="match status" value="1"/>
</dbReference>
<dbReference type="GO" id="GO:0004312">
    <property type="term" value="F:fatty acid synthase activity"/>
    <property type="evidence" value="ECO:0007669"/>
    <property type="project" value="TreeGrafter"/>
</dbReference>
<dbReference type="Proteomes" id="UP000244855">
    <property type="component" value="Unassembled WGS sequence"/>
</dbReference>
<dbReference type="EMBL" id="KZ805337">
    <property type="protein sequence ID" value="PVI02966.1"/>
    <property type="molecule type" value="Genomic_DNA"/>
</dbReference>
<dbReference type="InterPro" id="IPR009081">
    <property type="entry name" value="PP-bd_ACP"/>
</dbReference>
<protein>
    <submittedName>
        <fullName evidence="2">KR-domain-containing protein</fullName>
    </submittedName>
</protein>
<evidence type="ECO:0000259" key="1">
    <source>
        <dbReference type="SMART" id="SM00822"/>
    </source>
</evidence>
<gene>
    <name evidence="2" type="ORF">DM02DRAFT_653113</name>
</gene>
<dbReference type="GO" id="GO:0006633">
    <property type="term" value="P:fatty acid biosynthetic process"/>
    <property type="evidence" value="ECO:0007669"/>
    <property type="project" value="TreeGrafter"/>
</dbReference>
<dbReference type="GO" id="GO:0044550">
    <property type="term" value="P:secondary metabolite biosynthetic process"/>
    <property type="evidence" value="ECO:0007669"/>
    <property type="project" value="TreeGrafter"/>
</dbReference>
<organism evidence="2 3">
    <name type="scientific">Periconia macrospinosa</name>
    <dbReference type="NCBI Taxonomy" id="97972"/>
    <lineage>
        <taxon>Eukaryota</taxon>
        <taxon>Fungi</taxon>
        <taxon>Dikarya</taxon>
        <taxon>Ascomycota</taxon>
        <taxon>Pezizomycotina</taxon>
        <taxon>Dothideomycetes</taxon>
        <taxon>Pleosporomycetidae</taxon>
        <taxon>Pleosporales</taxon>
        <taxon>Massarineae</taxon>
        <taxon>Periconiaceae</taxon>
        <taxon>Periconia</taxon>
    </lineage>
</organism>
<dbReference type="STRING" id="97972.A0A2V1DY62"/>
<evidence type="ECO:0000313" key="3">
    <source>
        <dbReference type="Proteomes" id="UP000244855"/>
    </source>
</evidence>
<dbReference type="InterPro" id="IPR050091">
    <property type="entry name" value="PKS_NRPS_Biosynth_Enz"/>
</dbReference>
<dbReference type="InterPro" id="IPR057326">
    <property type="entry name" value="KR_dom"/>
</dbReference>
<dbReference type="AlphaFoldDB" id="A0A2V1DY62"/>
<dbReference type="PANTHER" id="PTHR43775">
    <property type="entry name" value="FATTY ACID SYNTHASE"/>
    <property type="match status" value="1"/>
</dbReference>
<accession>A0A2V1DY62</accession>
<dbReference type="InterPro" id="IPR013968">
    <property type="entry name" value="PKS_KR"/>
</dbReference>
<sequence>MRFINNKRLIPQRQALSLRENFSYLLVGGLGGLGRAVSEWMVHNRARYLIFLSRTAGTNPEDEEFCRELETMNSRRDYRNRKTSQKAFYNSSAGFRDENFSNMTIDQWNEASLPKTKGTWNLHNKTVSANIDLDFFVIFSSLSGVVRQPGQANYASTNTFLDAFVQYRNSLSLAASVIGIGAVQGIGYVSKNQGLMQKMEDSGFYTVGVKTAGTESSRSIQNNFVLGLRSSLPLTSPTNLAVWKRDCRMTIYHNDSSAAASSTAITADTSATLQKFISAAKAKPSKLKSNEATTLFATEIERKLFQLLLKPDDHLNTDMSLVDLGMDSLVGIEMRSWWRGVFGFDIRVQGTRANGIIINVHPTPPL</sequence>
<dbReference type="Pfam" id="PF00550">
    <property type="entry name" value="PP-binding"/>
    <property type="match status" value="1"/>
</dbReference>
<dbReference type="Gene3D" id="3.40.50.720">
    <property type="entry name" value="NAD(P)-binding Rossmann-like Domain"/>
    <property type="match status" value="2"/>
</dbReference>
<dbReference type="InterPro" id="IPR036291">
    <property type="entry name" value="NAD(P)-bd_dom_sf"/>
</dbReference>
<dbReference type="SUPFAM" id="SSF47336">
    <property type="entry name" value="ACP-like"/>
    <property type="match status" value="1"/>
</dbReference>
<dbReference type="PANTHER" id="PTHR43775:SF28">
    <property type="entry name" value="SYNTHASE, PUTATIVE-RELATED"/>
    <property type="match status" value="1"/>
</dbReference>
<name>A0A2V1DY62_9PLEO</name>
<keyword evidence="3" id="KW-1185">Reference proteome</keyword>
<feature type="domain" description="Ketoreductase" evidence="1">
    <location>
        <begin position="22"/>
        <end position="186"/>
    </location>
</feature>
<reference evidence="2 3" key="1">
    <citation type="journal article" date="2018" name="Sci. Rep.">
        <title>Comparative genomics provides insights into the lifestyle and reveals functional heterogeneity of dark septate endophytic fungi.</title>
        <authorList>
            <person name="Knapp D.G."/>
            <person name="Nemeth J.B."/>
            <person name="Barry K."/>
            <person name="Hainaut M."/>
            <person name="Henrissat B."/>
            <person name="Johnson J."/>
            <person name="Kuo A."/>
            <person name="Lim J.H.P."/>
            <person name="Lipzen A."/>
            <person name="Nolan M."/>
            <person name="Ohm R.A."/>
            <person name="Tamas L."/>
            <person name="Grigoriev I.V."/>
            <person name="Spatafora J.W."/>
            <person name="Nagy L.G."/>
            <person name="Kovacs G.M."/>
        </authorList>
    </citation>
    <scope>NUCLEOTIDE SEQUENCE [LARGE SCALE GENOMIC DNA]</scope>
    <source>
        <strain evidence="2 3">DSE2036</strain>
    </source>
</reference>
<dbReference type="SUPFAM" id="SSF51735">
    <property type="entry name" value="NAD(P)-binding Rossmann-fold domains"/>
    <property type="match status" value="1"/>
</dbReference>
<dbReference type="InterPro" id="IPR036736">
    <property type="entry name" value="ACP-like_sf"/>
</dbReference>
<dbReference type="Pfam" id="PF08659">
    <property type="entry name" value="KR"/>
    <property type="match status" value="2"/>
</dbReference>
<evidence type="ECO:0000313" key="2">
    <source>
        <dbReference type="EMBL" id="PVI02966.1"/>
    </source>
</evidence>
<proteinExistence type="predicted"/>